<feature type="transmembrane region" description="Helical" evidence="1">
    <location>
        <begin position="6"/>
        <end position="26"/>
    </location>
</feature>
<keyword evidence="3" id="KW-1185">Reference proteome</keyword>
<feature type="transmembrane region" description="Helical" evidence="1">
    <location>
        <begin position="124"/>
        <end position="152"/>
    </location>
</feature>
<protein>
    <recommendedName>
        <fullName evidence="4">DUF2232 domain-containing protein</fullName>
    </recommendedName>
</protein>
<organism evidence="2 3">
    <name type="scientific">Romboutsia sedimentorum</name>
    <dbReference type="NCBI Taxonomy" id="1368474"/>
    <lineage>
        <taxon>Bacteria</taxon>
        <taxon>Bacillati</taxon>
        <taxon>Bacillota</taxon>
        <taxon>Clostridia</taxon>
        <taxon>Peptostreptococcales</taxon>
        <taxon>Peptostreptococcaceae</taxon>
        <taxon>Romboutsia</taxon>
    </lineage>
</organism>
<evidence type="ECO:0000313" key="3">
    <source>
        <dbReference type="Proteomes" id="UP001301012"/>
    </source>
</evidence>
<sequence>MSKKVAYGGILLAVNIIILLLLNIIPMNTMFLMGLASLPISIVIMDLGLKSGIAFYMGSTILSFMVMTNKAQWVLYILTFGLYGIVKYIIEQDRRIYIEYVLKLIFANAAICISYLILKSFVQIPINIFLILAFEVVFLIYDYVYTVFIGYYNEKLRKITKNI</sequence>
<proteinExistence type="predicted"/>
<dbReference type="EMBL" id="JASKYM010000007">
    <property type="protein sequence ID" value="MDK2564314.1"/>
    <property type="molecule type" value="Genomic_DNA"/>
</dbReference>
<keyword evidence="1" id="KW-0812">Transmembrane</keyword>
<comment type="caution">
    <text evidence="2">The sequence shown here is derived from an EMBL/GenBank/DDBJ whole genome shotgun (WGS) entry which is preliminary data.</text>
</comment>
<evidence type="ECO:0000256" key="1">
    <source>
        <dbReference type="SAM" id="Phobius"/>
    </source>
</evidence>
<dbReference type="Proteomes" id="UP001301012">
    <property type="component" value="Unassembled WGS sequence"/>
</dbReference>
<dbReference type="RefSeq" id="WP_284133243.1">
    <property type="nucleotide sequence ID" value="NZ_JASKYM010000007.1"/>
</dbReference>
<accession>A0ABT7EBK1</accession>
<evidence type="ECO:0008006" key="4">
    <source>
        <dbReference type="Google" id="ProtNLM"/>
    </source>
</evidence>
<gene>
    <name evidence="2" type="ORF">QOZ84_12200</name>
</gene>
<feature type="transmembrane region" description="Helical" evidence="1">
    <location>
        <begin position="73"/>
        <end position="90"/>
    </location>
</feature>
<reference evidence="2 3" key="1">
    <citation type="submission" date="2023-05" db="EMBL/GenBank/DDBJ databases">
        <title>Rombocin, a short stable natural nisin variant, displays selective antimicrobial activity against Listeria monocytogenes and employs dual mode of action to kill target bacterial strains.</title>
        <authorList>
            <person name="Wambui J."/>
            <person name="Stephan R."/>
            <person name="Kuipers O.P."/>
        </authorList>
    </citation>
    <scope>NUCLEOTIDE SEQUENCE [LARGE SCALE GENOMIC DNA]</scope>
    <source>
        <strain evidence="2 3">RC002</strain>
    </source>
</reference>
<feature type="transmembrane region" description="Helical" evidence="1">
    <location>
        <begin position="97"/>
        <end position="118"/>
    </location>
</feature>
<name>A0ABT7EBK1_9FIRM</name>
<keyword evidence="1" id="KW-1133">Transmembrane helix</keyword>
<evidence type="ECO:0000313" key="2">
    <source>
        <dbReference type="EMBL" id="MDK2564314.1"/>
    </source>
</evidence>
<keyword evidence="1" id="KW-0472">Membrane</keyword>